<evidence type="ECO:0000256" key="7">
    <source>
        <dbReference type="ARBA" id="ARBA00023274"/>
    </source>
</evidence>
<dbReference type="Pfam" id="PF12829">
    <property type="entry name" value="Mhr1"/>
    <property type="match status" value="1"/>
</dbReference>
<dbReference type="GO" id="GO:0000150">
    <property type="term" value="F:DNA strand exchange activity"/>
    <property type="evidence" value="ECO:0007669"/>
    <property type="project" value="InterPro"/>
</dbReference>
<evidence type="ECO:0000256" key="5">
    <source>
        <dbReference type="ARBA" id="ARBA00023128"/>
    </source>
</evidence>
<accession>A0A8H7K9A3</accession>
<gene>
    <name evidence="9" type="ORF">IM811_003913</name>
</gene>
<evidence type="ECO:0000256" key="1">
    <source>
        <dbReference type="ARBA" id="ARBA00004173"/>
    </source>
</evidence>
<keyword evidence="6" id="KW-0804">Transcription</keyword>
<evidence type="ECO:0000313" key="9">
    <source>
        <dbReference type="EMBL" id="KAF9745612.1"/>
    </source>
</evidence>
<evidence type="ECO:0000256" key="2">
    <source>
        <dbReference type="ARBA" id="ARBA00010741"/>
    </source>
</evidence>
<dbReference type="Proteomes" id="UP000616885">
    <property type="component" value="Unassembled WGS sequence"/>
</dbReference>
<keyword evidence="5" id="KW-0496">Mitochondrion</keyword>
<evidence type="ECO:0000256" key="4">
    <source>
        <dbReference type="ARBA" id="ARBA00023015"/>
    </source>
</evidence>
<evidence type="ECO:0000256" key="6">
    <source>
        <dbReference type="ARBA" id="ARBA00023163"/>
    </source>
</evidence>
<dbReference type="GO" id="GO:0003697">
    <property type="term" value="F:single-stranded DNA binding"/>
    <property type="evidence" value="ECO:0007669"/>
    <property type="project" value="InterPro"/>
</dbReference>
<comment type="caution">
    <text evidence="9">The sequence shown here is derived from an EMBL/GenBank/DDBJ whole genome shotgun (WGS) entry which is preliminary data.</text>
</comment>
<name>A0A8H7K9A3_BIOOC</name>
<dbReference type="GO" id="GO:0003735">
    <property type="term" value="F:structural constituent of ribosome"/>
    <property type="evidence" value="ECO:0007669"/>
    <property type="project" value="TreeGrafter"/>
</dbReference>
<dbReference type="GO" id="GO:0005840">
    <property type="term" value="C:ribosome"/>
    <property type="evidence" value="ECO:0007669"/>
    <property type="project" value="UniProtKB-KW"/>
</dbReference>
<keyword evidence="7" id="KW-0687">Ribonucleoprotein</keyword>
<evidence type="ECO:0000256" key="3">
    <source>
        <dbReference type="ARBA" id="ARBA00022980"/>
    </source>
</evidence>
<dbReference type="PANTHER" id="PTHR28184">
    <property type="entry name" value="MITOCHONDRIAL HOMOLOGOUS RECOMBINATION PROTEIN 1"/>
    <property type="match status" value="1"/>
</dbReference>
<evidence type="ECO:0000313" key="10">
    <source>
        <dbReference type="Proteomes" id="UP000616885"/>
    </source>
</evidence>
<dbReference type="InterPro" id="IPR024629">
    <property type="entry name" value="Ribosomal_mL67"/>
</dbReference>
<evidence type="ECO:0000256" key="8">
    <source>
        <dbReference type="ARBA" id="ARBA00035185"/>
    </source>
</evidence>
<dbReference type="EMBL" id="JADCTT010000012">
    <property type="protein sequence ID" value="KAF9745612.1"/>
    <property type="molecule type" value="Genomic_DNA"/>
</dbReference>
<dbReference type="AlphaFoldDB" id="A0A8H7K9A3"/>
<comment type="similarity">
    <text evidence="2">Belongs to the mitochondrion-specific ribosomal protein mL67 family.</text>
</comment>
<dbReference type="GO" id="GO:1990904">
    <property type="term" value="C:ribonucleoprotein complex"/>
    <property type="evidence" value="ECO:0007669"/>
    <property type="project" value="UniProtKB-KW"/>
</dbReference>
<reference evidence="9" key="1">
    <citation type="submission" date="2020-10" db="EMBL/GenBank/DDBJ databases">
        <title>High-Quality Genome Resource of Clonostachys rosea strain S41 by Oxford Nanopore Long-Read Sequencing.</title>
        <authorList>
            <person name="Wang H."/>
        </authorList>
    </citation>
    <scope>NUCLEOTIDE SEQUENCE</scope>
    <source>
        <strain evidence="9">S41</strain>
    </source>
</reference>
<comment type="subcellular location">
    <subcellularLocation>
        <location evidence="1">Mitochondrion</location>
    </subcellularLocation>
</comment>
<proteinExistence type="inferred from homology"/>
<protein>
    <recommendedName>
        <fullName evidence="8">Large ribosomal subunit protein mL67</fullName>
    </recommendedName>
</protein>
<keyword evidence="4" id="KW-0805">Transcription regulation</keyword>
<dbReference type="PANTHER" id="PTHR28184:SF1">
    <property type="entry name" value="LARGE RIBOSOMAL SUBUNIT PROTEIN ML67"/>
    <property type="match status" value="1"/>
</dbReference>
<sequence>MPILLEVAGSMQKHRAGARRYPRTYQKLETGWSHDLAQVPLATEIFREDHCWVDRRYNDDDNHNDEAGSCIPPGPIGRSAKVMPAPKAYAAQRKAQAGDEWIIYSFKEQLDGYHDLKQLPYNGKKTKPAKLRKDYWSPLATIEFPQGQGAVGRTVFQKLRELKHLHEVQWHEDLRYKSEKEYTKQDKKVVKEKHEAGFLEYKPLRTVKQRGKALNAQKGNAIADMAVVLAGEGAGNRVLVSQAEDGAKDLVQVTVSWANDQDRNFAEEWSSNVTHDLFEEPSYVAEAAALHTTGAQAQPSPA</sequence>
<organism evidence="9 10">
    <name type="scientific">Bionectria ochroleuca</name>
    <name type="common">Gliocladium roseum</name>
    <dbReference type="NCBI Taxonomy" id="29856"/>
    <lineage>
        <taxon>Eukaryota</taxon>
        <taxon>Fungi</taxon>
        <taxon>Dikarya</taxon>
        <taxon>Ascomycota</taxon>
        <taxon>Pezizomycotina</taxon>
        <taxon>Sordariomycetes</taxon>
        <taxon>Hypocreomycetidae</taxon>
        <taxon>Hypocreales</taxon>
        <taxon>Bionectriaceae</taxon>
        <taxon>Clonostachys</taxon>
    </lineage>
</organism>
<keyword evidence="3" id="KW-0689">Ribosomal protein</keyword>
<dbReference type="GO" id="GO:0005739">
    <property type="term" value="C:mitochondrion"/>
    <property type="evidence" value="ECO:0007669"/>
    <property type="project" value="UniProtKB-SubCell"/>
</dbReference>